<feature type="region of interest" description="Disordered" evidence="1">
    <location>
        <begin position="722"/>
        <end position="789"/>
    </location>
</feature>
<feature type="region of interest" description="Disordered" evidence="1">
    <location>
        <begin position="445"/>
        <end position="469"/>
    </location>
</feature>
<dbReference type="EMBL" id="HBKQ01032281">
    <property type="protein sequence ID" value="CAE2252428.1"/>
    <property type="molecule type" value="Transcribed_RNA"/>
</dbReference>
<gene>
    <name evidence="3" type="ORF">OAUR00152_LOCUS22032</name>
</gene>
<dbReference type="AlphaFoldDB" id="A0A7S4J5R5"/>
<evidence type="ECO:0000256" key="2">
    <source>
        <dbReference type="SAM" id="Phobius"/>
    </source>
</evidence>
<feature type="compositionally biased region" description="Basic and acidic residues" evidence="1">
    <location>
        <begin position="11"/>
        <end position="20"/>
    </location>
</feature>
<dbReference type="PANTHER" id="PTHR12959:SF11">
    <property type="entry name" value="GPI TRANSAMIDASE COMPONENT PIG-T"/>
    <property type="match status" value="1"/>
</dbReference>
<feature type="compositionally biased region" description="Low complexity" evidence="1">
    <location>
        <begin position="445"/>
        <end position="463"/>
    </location>
</feature>
<reference evidence="3" key="1">
    <citation type="submission" date="2021-01" db="EMBL/GenBank/DDBJ databases">
        <authorList>
            <person name="Corre E."/>
            <person name="Pelletier E."/>
            <person name="Niang G."/>
            <person name="Scheremetjew M."/>
            <person name="Finn R."/>
            <person name="Kale V."/>
            <person name="Holt S."/>
            <person name="Cochrane G."/>
            <person name="Meng A."/>
            <person name="Brown T."/>
            <person name="Cohen L."/>
        </authorList>
    </citation>
    <scope>NUCLEOTIDE SEQUENCE</scope>
    <source>
        <strain evidence="3">Isolate 1302-5</strain>
    </source>
</reference>
<feature type="region of interest" description="Disordered" evidence="1">
    <location>
        <begin position="1"/>
        <end position="20"/>
    </location>
</feature>
<dbReference type="InterPro" id="IPR007245">
    <property type="entry name" value="PIG-T"/>
</dbReference>
<accession>A0A7S4J5R5</accession>
<sequence length="789" mass="83095">MATLASSTDAHPGDSRHGYRERAVVSLRRHGSGDGAEALIADVVLESHSALHLNLAVGSADAEGAGNGARRRKTVRDALDEAAFPFPKDRVNSLLLGPSGRETGGGGAGVSRVLLRAHSSPSGGGADWTAAAAVPWPADSGNGDGDGIFAQEDGRDDVGPSWRPGPVGTSVYARFSSPTSPSAPIPPPDRVVVAEQSRDPRGTLRFHSLLRSLSGSRLSCSPLDSLLTPKHGHRPARLSPDEEEFEATLPSEGGSFCVESLRAIRDLDGCRGRAGLFAGLADGGVGGAADLLLGRDEKSVVGGGRGAWIDLAASDGCHRRGGGNCTLAVRRGVRYSVRVDGRTAGGGATKAELSLADVLLGSRAAKTKKKTIQACPLATSSVVQTVLHVDGGVAERAAADFRLPPSSRDVTEGRDGGRRAVAVHDLQSLGDVDLTARWLTAKFPPASRKGSSSGGRTTSPSSADPWGVERTISRPRGVANAGTIHTSYRFGSSLGLETCKRARVRTLDVLPDLFRPVLHTVRVGVYEGGGAGHADFVPGSGMEGTEARELSLPDLRSHGIAPTLTFGSPGDGSSVRIELDLELGRDSSLWLSVDYEPVYLAFESFPSDPNRGMDLAPSVGRFTCVDPPPIATSAGGFNSTLPSGGNSYARVYSPPLLLMPPVPDMSMPFNVISLTCTLYAFVIGSMVNFLVRKSTQSVKDAFEGKKEKTKLEKIKEKLRNKLGRFLPKRRRGEDGEGKEGKDDKEQGKVKDKEAKDCEKEENVGDDSHGDGEKNEAQTTADEKVKESPK</sequence>
<proteinExistence type="predicted"/>
<evidence type="ECO:0000256" key="1">
    <source>
        <dbReference type="SAM" id="MobiDB-lite"/>
    </source>
</evidence>
<feature type="compositionally biased region" description="Basic and acidic residues" evidence="1">
    <location>
        <begin position="731"/>
        <end position="789"/>
    </location>
</feature>
<evidence type="ECO:0000313" key="3">
    <source>
        <dbReference type="EMBL" id="CAE2252428.1"/>
    </source>
</evidence>
<protein>
    <recommendedName>
        <fullName evidence="4">GPI transamidase component PIG-T</fullName>
    </recommendedName>
</protein>
<name>A0A7S4J5R5_9STRA</name>
<keyword evidence="2" id="KW-0812">Transmembrane</keyword>
<dbReference type="GO" id="GO:0016255">
    <property type="term" value="P:attachment of GPI anchor to protein"/>
    <property type="evidence" value="ECO:0007669"/>
    <property type="project" value="InterPro"/>
</dbReference>
<dbReference type="GO" id="GO:0042765">
    <property type="term" value="C:GPI-anchor transamidase complex"/>
    <property type="evidence" value="ECO:0007669"/>
    <property type="project" value="InterPro"/>
</dbReference>
<evidence type="ECO:0008006" key="4">
    <source>
        <dbReference type="Google" id="ProtNLM"/>
    </source>
</evidence>
<dbReference type="Pfam" id="PF04113">
    <property type="entry name" value="Gpi16"/>
    <property type="match status" value="1"/>
</dbReference>
<feature type="transmembrane region" description="Helical" evidence="2">
    <location>
        <begin position="669"/>
        <end position="691"/>
    </location>
</feature>
<keyword evidence="2" id="KW-0472">Membrane</keyword>
<organism evidence="3">
    <name type="scientific">Odontella aurita</name>
    <dbReference type="NCBI Taxonomy" id="265563"/>
    <lineage>
        <taxon>Eukaryota</taxon>
        <taxon>Sar</taxon>
        <taxon>Stramenopiles</taxon>
        <taxon>Ochrophyta</taxon>
        <taxon>Bacillariophyta</taxon>
        <taxon>Mediophyceae</taxon>
        <taxon>Biddulphiophycidae</taxon>
        <taxon>Eupodiscales</taxon>
        <taxon>Odontellaceae</taxon>
        <taxon>Odontella</taxon>
    </lineage>
</organism>
<keyword evidence="2" id="KW-1133">Transmembrane helix</keyword>
<dbReference type="PANTHER" id="PTHR12959">
    <property type="entry name" value="GPI TRANSAMIDASE COMPONENT PIG-T-RELATED"/>
    <property type="match status" value="1"/>
</dbReference>